<reference evidence="2" key="1">
    <citation type="submission" date="2020-08" db="EMBL/GenBank/DDBJ databases">
        <title>Multicomponent nature underlies the extraordinary mechanical properties of spider dragline silk.</title>
        <authorList>
            <person name="Kono N."/>
            <person name="Nakamura H."/>
            <person name="Mori M."/>
            <person name="Yoshida Y."/>
            <person name="Ohtoshi R."/>
            <person name="Malay A.D."/>
            <person name="Moran D.A.P."/>
            <person name="Tomita M."/>
            <person name="Numata K."/>
            <person name="Arakawa K."/>
        </authorList>
    </citation>
    <scope>NUCLEOTIDE SEQUENCE</scope>
</reference>
<accession>A0A8X6UKJ4</accession>
<protein>
    <submittedName>
        <fullName evidence="2">Uncharacterized protein</fullName>
    </submittedName>
</protein>
<dbReference type="AlphaFoldDB" id="A0A8X6UKJ4"/>
<evidence type="ECO:0000313" key="3">
    <source>
        <dbReference type="Proteomes" id="UP000887013"/>
    </source>
</evidence>
<gene>
    <name evidence="2" type="ORF">NPIL_256471</name>
</gene>
<name>A0A8X6UKJ4_NEPPI</name>
<evidence type="ECO:0000313" key="2">
    <source>
        <dbReference type="EMBL" id="GFU23966.1"/>
    </source>
</evidence>
<proteinExistence type="predicted"/>
<evidence type="ECO:0000256" key="1">
    <source>
        <dbReference type="SAM" id="MobiDB-lite"/>
    </source>
</evidence>
<sequence length="102" mass="11295">MPARTGPSRIYLRKVRSVTQQPRSQSTHKAKTSSRDNENLVFQMTTRDLSSHEVDNLVGQASSPSVASFLPEHLCISLVASHALCTTSPAPFLSAPHYKYIR</sequence>
<comment type="caution">
    <text evidence="2">The sequence shown here is derived from an EMBL/GenBank/DDBJ whole genome shotgun (WGS) entry which is preliminary data.</text>
</comment>
<feature type="region of interest" description="Disordered" evidence="1">
    <location>
        <begin position="1"/>
        <end position="37"/>
    </location>
</feature>
<dbReference type="Proteomes" id="UP000887013">
    <property type="component" value="Unassembled WGS sequence"/>
</dbReference>
<dbReference type="EMBL" id="BMAW01081333">
    <property type="protein sequence ID" value="GFU23966.1"/>
    <property type="molecule type" value="Genomic_DNA"/>
</dbReference>
<organism evidence="2 3">
    <name type="scientific">Nephila pilipes</name>
    <name type="common">Giant wood spider</name>
    <name type="synonym">Nephila maculata</name>
    <dbReference type="NCBI Taxonomy" id="299642"/>
    <lineage>
        <taxon>Eukaryota</taxon>
        <taxon>Metazoa</taxon>
        <taxon>Ecdysozoa</taxon>
        <taxon>Arthropoda</taxon>
        <taxon>Chelicerata</taxon>
        <taxon>Arachnida</taxon>
        <taxon>Araneae</taxon>
        <taxon>Araneomorphae</taxon>
        <taxon>Entelegynae</taxon>
        <taxon>Araneoidea</taxon>
        <taxon>Nephilidae</taxon>
        <taxon>Nephila</taxon>
    </lineage>
</organism>
<keyword evidence="3" id="KW-1185">Reference proteome</keyword>